<protein>
    <submittedName>
        <fullName evidence="2">Prepilin-type N-terminal cleavage/methylation domain-containing protein</fullName>
    </submittedName>
</protein>
<evidence type="ECO:0000313" key="3">
    <source>
        <dbReference type="Proteomes" id="UP001246372"/>
    </source>
</evidence>
<dbReference type="Gene3D" id="3.30.700.10">
    <property type="entry name" value="Glycoprotein, Type 4 Pilin"/>
    <property type="match status" value="1"/>
</dbReference>
<sequence>MRASSRRFRGYTLVELLVVLAVMGLLAGLAMPLAEMTVQRERERELRRALWEIRDAIDGYRQACEQGVIVQARKGPPYPASLKELTEAHEDQRASHQGELRRFLRRVPRDPFAEPGLPAEQTWGLRSYASDADKPQAGNEVYDVYSRATGTGLNGIPLSQW</sequence>
<comment type="caution">
    <text evidence="2">The sequence shown here is derived from an EMBL/GenBank/DDBJ whole genome shotgun (WGS) entry which is preliminary data.</text>
</comment>
<dbReference type="InterPro" id="IPR045584">
    <property type="entry name" value="Pilin-like"/>
</dbReference>
<proteinExistence type="predicted"/>
<dbReference type="RefSeq" id="WP_315647871.1">
    <property type="nucleotide sequence ID" value="NZ_JAVXZY010000001.1"/>
</dbReference>
<evidence type="ECO:0000256" key="1">
    <source>
        <dbReference type="SAM" id="Phobius"/>
    </source>
</evidence>
<accession>A0ABU3P509</accession>
<keyword evidence="3" id="KW-1185">Reference proteome</keyword>
<reference evidence="2" key="1">
    <citation type="submission" date="2023-09" db="EMBL/GenBank/DDBJ databases">
        <title>Paucibacter sp. APW11 Genome sequencing and assembly.</title>
        <authorList>
            <person name="Kim I."/>
        </authorList>
    </citation>
    <scope>NUCLEOTIDE SEQUENCE</scope>
    <source>
        <strain evidence="2">APW11</strain>
    </source>
</reference>
<keyword evidence="1" id="KW-0812">Transmembrane</keyword>
<dbReference type="PROSITE" id="PS00409">
    <property type="entry name" value="PROKAR_NTER_METHYL"/>
    <property type="match status" value="1"/>
</dbReference>
<name>A0ABU3P509_9BURK</name>
<keyword evidence="1" id="KW-1133">Transmembrane helix</keyword>
<organism evidence="2 3">
    <name type="scientific">Roseateles aquae</name>
    <dbReference type="NCBI Taxonomy" id="3077235"/>
    <lineage>
        <taxon>Bacteria</taxon>
        <taxon>Pseudomonadati</taxon>
        <taxon>Pseudomonadota</taxon>
        <taxon>Betaproteobacteria</taxon>
        <taxon>Burkholderiales</taxon>
        <taxon>Sphaerotilaceae</taxon>
        <taxon>Roseateles</taxon>
    </lineage>
</organism>
<dbReference type="SUPFAM" id="SSF54523">
    <property type="entry name" value="Pili subunits"/>
    <property type="match status" value="1"/>
</dbReference>
<gene>
    <name evidence="2" type="ORF">RQP53_00030</name>
</gene>
<keyword evidence="1" id="KW-0472">Membrane</keyword>
<dbReference type="Pfam" id="PF07963">
    <property type="entry name" value="N_methyl"/>
    <property type="match status" value="1"/>
</dbReference>
<dbReference type="NCBIfam" id="TIGR02532">
    <property type="entry name" value="IV_pilin_GFxxxE"/>
    <property type="match status" value="1"/>
</dbReference>
<dbReference type="EMBL" id="JAVXZY010000001">
    <property type="protein sequence ID" value="MDT8997654.1"/>
    <property type="molecule type" value="Genomic_DNA"/>
</dbReference>
<feature type="transmembrane region" description="Helical" evidence="1">
    <location>
        <begin position="12"/>
        <end position="34"/>
    </location>
</feature>
<dbReference type="Proteomes" id="UP001246372">
    <property type="component" value="Unassembled WGS sequence"/>
</dbReference>
<dbReference type="InterPro" id="IPR012902">
    <property type="entry name" value="N_methyl_site"/>
</dbReference>
<evidence type="ECO:0000313" key="2">
    <source>
        <dbReference type="EMBL" id="MDT8997654.1"/>
    </source>
</evidence>